<dbReference type="Gene3D" id="3.40.710.10">
    <property type="entry name" value="DD-peptidase/beta-lactamase superfamily"/>
    <property type="match status" value="1"/>
</dbReference>
<protein>
    <submittedName>
        <fullName evidence="2">Uncharacterized protein</fullName>
    </submittedName>
</protein>
<evidence type="ECO:0000313" key="3">
    <source>
        <dbReference type="Proteomes" id="UP000003704"/>
    </source>
</evidence>
<dbReference type="STRING" id="1172194.WQQ_26100"/>
<sequence>MFEVCSLTRRCAPPSPARGRGEKAGALLLTMALLGAAIPAHAYPVDGYAYTGIRRLDYIAGVEAGTIPGRKMQPGQYLRMEQVQPGWKTNEGKLLPDVDADFSAQLSKMLKSSGYGSYSVALLDLSDPSAAKYAGYDDDNKANVGSVGKVLVVLALFQTLADLYPGDGPDAIAARERVLRDTRVVADQYSQYDHHTVTFWDPVTKVRKSRSIRAGDEASLWEYLDWMLSASSNSAAGMVQKELIALKHFGRAYPASKEDTEAFFKSQSGKQLGDLYLQTMDDAVLRNGLDPGQFRQGSLFTRGGKQKVVGTNSFATTEQLVRYLYRLEAGTLVDAFSSREIKRLLYMTQRRIRYASHPVLNDSAVYFKSGSFYQCKVSGSCGKYKGDKTNRLASVAMVESPAGTPRLRYLVAIHSNVLGVNSAVAHQTLALKIQRLIESRHPVEVQAPATPENAFPQVPVDDPEAGGDRDEPQ</sequence>
<evidence type="ECO:0000256" key="1">
    <source>
        <dbReference type="SAM" id="MobiDB-lite"/>
    </source>
</evidence>
<evidence type="ECO:0000313" key="2">
    <source>
        <dbReference type="EMBL" id="EIT69028.1"/>
    </source>
</evidence>
<comment type="caution">
    <text evidence="2">The sequence shown here is derived from an EMBL/GenBank/DDBJ whole genome shotgun (WGS) entry which is preliminary data.</text>
</comment>
<dbReference type="EMBL" id="AKGD01000002">
    <property type="protein sequence ID" value="EIT69028.1"/>
    <property type="molecule type" value="Genomic_DNA"/>
</dbReference>
<proteinExistence type="predicted"/>
<accession>I8T5P7</accession>
<gene>
    <name evidence="2" type="ORF">WQQ_26100</name>
</gene>
<reference evidence="2 3" key="1">
    <citation type="journal article" date="2012" name="J. Bacteriol.">
        <title>Genome Sequence of n-Alkane-Degrading Hydrocarboniphaga effusa Strain AP103T (ATCC BAA-332T).</title>
        <authorList>
            <person name="Chang H.K."/>
            <person name="Zylstra G.J."/>
            <person name="Chae J.C."/>
        </authorList>
    </citation>
    <scope>NUCLEOTIDE SEQUENCE [LARGE SCALE GENOMIC DNA]</scope>
    <source>
        <strain evidence="2 3">AP103</strain>
    </source>
</reference>
<keyword evidence="3" id="KW-1185">Reference proteome</keyword>
<name>I8T5P7_9GAMM</name>
<dbReference type="SUPFAM" id="SSF56601">
    <property type="entry name" value="beta-lactamase/transpeptidase-like"/>
    <property type="match status" value="1"/>
</dbReference>
<dbReference type="AlphaFoldDB" id="I8T5P7"/>
<dbReference type="Proteomes" id="UP000003704">
    <property type="component" value="Unassembled WGS sequence"/>
</dbReference>
<organism evidence="2 3">
    <name type="scientific">Hydrocarboniphaga effusa AP103</name>
    <dbReference type="NCBI Taxonomy" id="1172194"/>
    <lineage>
        <taxon>Bacteria</taxon>
        <taxon>Pseudomonadati</taxon>
        <taxon>Pseudomonadota</taxon>
        <taxon>Gammaproteobacteria</taxon>
        <taxon>Nevskiales</taxon>
        <taxon>Nevskiaceae</taxon>
        <taxon>Hydrocarboniphaga</taxon>
    </lineage>
</organism>
<feature type="region of interest" description="Disordered" evidence="1">
    <location>
        <begin position="446"/>
        <end position="473"/>
    </location>
</feature>
<dbReference type="InterPro" id="IPR012338">
    <property type="entry name" value="Beta-lactam/transpept-like"/>
</dbReference>